<feature type="region of interest" description="Disordered" evidence="1">
    <location>
        <begin position="132"/>
        <end position="170"/>
    </location>
</feature>
<proteinExistence type="predicted"/>
<reference evidence="2 3" key="1">
    <citation type="journal article" date="2015" name="Genome Biol. Evol.">
        <title>Comparative Genomics of a Bacterivorous Green Alga Reveals Evolutionary Causalities and Consequences of Phago-Mixotrophic Mode of Nutrition.</title>
        <authorList>
            <person name="Burns J.A."/>
            <person name="Paasch A."/>
            <person name="Narechania A."/>
            <person name="Kim E."/>
        </authorList>
    </citation>
    <scope>NUCLEOTIDE SEQUENCE [LARGE SCALE GENOMIC DNA]</scope>
    <source>
        <strain evidence="2 3">PLY_AMNH</strain>
    </source>
</reference>
<dbReference type="EMBL" id="LGRX02004616">
    <property type="protein sequence ID" value="KAK3279911.1"/>
    <property type="molecule type" value="Genomic_DNA"/>
</dbReference>
<name>A0AAE0GKT8_9CHLO</name>
<keyword evidence="3" id="KW-1185">Reference proteome</keyword>
<evidence type="ECO:0000313" key="3">
    <source>
        <dbReference type="Proteomes" id="UP001190700"/>
    </source>
</evidence>
<comment type="caution">
    <text evidence="2">The sequence shown here is derived from an EMBL/GenBank/DDBJ whole genome shotgun (WGS) entry which is preliminary data.</text>
</comment>
<dbReference type="AlphaFoldDB" id="A0AAE0GKT8"/>
<evidence type="ECO:0000256" key="1">
    <source>
        <dbReference type="SAM" id="MobiDB-lite"/>
    </source>
</evidence>
<evidence type="ECO:0000313" key="2">
    <source>
        <dbReference type="EMBL" id="KAK3279911.1"/>
    </source>
</evidence>
<sequence length="189" mass="20727">MGGSDVAQTEERLVQVTTDVEHVTSAQQVENRHQDVAQGKEAAARAKRKAVYDAGQECFLQLKSLRVGKRVAYVRKLKVEPLKGLLVCFNDNDDELPKGNKPEHLASVLSFVGKMEATSAPIVTEDVEMHGVQSNETASSTSVQPQTAADGEVSEVDHGMQELDEQDITLSEEEEKSLVLSFLKQFDIS</sequence>
<accession>A0AAE0GKT8</accession>
<gene>
    <name evidence="2" type="ORF">CYMTET_12231</name>
</gene>
<protein>
    <submittedName>
        <fullName evidence="2">Uncharacterized protein</fullName>
    </submittedName>
</protein>
<dbReference type="Proteomes" id="UP001190700">
    <property type="component" value="Unassembled WGS sequence"/>
</dbReference>
<feature type="compositionally biased region" description="Polar residues" evidence="1">
    <location>
        <begin position="132"/>
        <end position="147"/>
    </location>
</feature>
<organism evidence="2 3">
    <name type="scientific">Cymbomonas tetramitiformis</name>
    <dbReference type="NCBI Taxonomy" id="36881"/>
    <lineage>
        <taxon>Eukaryota</taxon>
        <taxon>Viridiplantae</taxon>
        <taxon>Chlorophyta</taxon>
        <taxon>Pyramimonadophyceae</taxon>
        <taxon>Pyramimonadales</taxon>
        <taxon>Pyramimonadaceae</taxon>
        <taxon>Cymbomonas</taxon>
    </lineage>
</organism>